<evidence type="ECO:0000313" key="1">
    <source>
        <dbReference type="EMBL" id="KAL1403958.1"/>
    </source>
</evidence>
<keyword evidence="2" id="KW-1185">Reference proteome</keyword>
<comment type="caution">
    <text evidence="1">The sequence shown here is derived from an EMBL/GenBank/DDBJ whole genome shotgun (WGS) entry which is preliminary data.</text>
</comment>
<sequence length="107" mass="12422">MGDEKKKKEEQKEDPCAAFVGSYVLKTMRLKDEKWQKLMGNEELKMIVMEWVKRAPVRRLIVTLSNAGALIPTHYFPTTSKGKRCFFVKIRETVLDIDNIREHALPA</sequence>
<organism evidence="1 2">
    <name type="scientific">Culex pipiens pipiens</name>
    <name type="common">Northern house mosquito</name>
    <dbReference type="NCBI Taxonomy" id="38569"/>
    <lineage>
        <taxon>Eukaryota</taxon>
        <taxon>Metazoa</taxon>
        <taxon>Ecdysozoa</taxon>
        <taxon>Arthropoda</taxon>
        <taxon>Hexapoda</taxon>
        <taxon>Insecta</taxon>
        <taxon>Pterygota</taxon>
        <taxon>Neoptera</taxon>
        <taxon>Endopterygota</taxon>
        <taxon>Diptera</taxon>
        <taxon>Nematocera</taxon>
        <taxon>Culicoidea</taxon>
        <taxon>Culicidae</taxon>
        <taxon>Culicinae</taxon>
        <taxon>Culicini</taxon>
        <taxon>Culex</taxon>
        <taxon>Culex</taxon>
    </lineage>
</organism>
<gene>
    <name evidence="1" type="ORF">pipiens_005506</name>
</gene>
<evidence type="ECO:0000313" key="2">
    <source>
        <dbReference type="Proteomes" id="UP001562425"/>
    </source>
</evidence>
<proteinExistence type="predicted"/>
<dbReference type="Proteomes" id="UP001562425">
    <property type="component" value="Unassembled WGS sequence"/>
</dbReference>
<dbReference type="AlphaFoldDB" id="A0ABD1DWC9"/>
<dbReference type="EMBL" id="JBEHCU010000972">
    <property type="protein sequence ID" value="KAL1403958.1"/>
    <property type="molecule type" value="Genomic_DNA"/>
</dbReference>
<name>A0ABD1DWC9_CULPP</name>
<accession>A0ABD1DWC9</accession>
<reference evidence="1 2" key="1">
    <citation type="submission" date="2024-05" db="EMBL/GenBank/DDBJ databases">
        <title>Culex pipiens pipiens assembly and annotation.</title>
        <authorList>
            <person name="Alout H."/>
            <person name="Durand T."/>
        </authorList>
    </citation>
    <scope>NUCLEOTIDE SEQUENCE [LARGE SCALE GENOMIC DNA]</scope>
    <source>
        <strain evidence="1">HA-2024</strain>
        <tissue evidence="1">Whole body</tissue>
    </source>
</reference>
<protein>
    <submittedName>
        <fullName evidence="1">Uncharacterized protein</fullName>
    </submittedName>
</protein>